<dbReference type="Proteomes" id="UP000013523">
    <property type="component" value="Chromosome"/>
</dbReference>
<dbReference type="PANTHER" id="PTHR42770:SF18">
    <property type="entry name" value="ARGININE_AGMATINE ANTIPORTER"/>
    <property type="match status" value="1"/>
</dbReference>
<dbReference type="EMBL" id="CP003261">
    <property type="protein sequence ID" value="AGK96465.1"/>
    <property type="molecule type" value="Genomic_DNA"/>
</dbReference>
<feature type="transmembrane region" description="Helical" evidence="6">
    <location>
        <begin position="186"/>
        <end position="207"/>
    </location>
</feature>
<dbReference type="GO" id="GO:0005886">
    <property type="term" value="C:plasma membrane"/>
    <property type="evidence" value="ECO:0007669"/>
    <property type="project" value="UniProtKB-SubCell"/>
</dbReference>
<keyword evidence="3 6" id="KW-0812">Transmembrane</keyword>
<dbReference type="PANTHER" id="PTHR42770">
    <property type="entry name" value="AMINO ACID TRANSPORTER-RELATED"/>
    <property type="match status" value="1"/>
</dbReference>
<dbReference type="InterPro" id="IPR002293">
    <property type="entry name" value="AA/rel_permease1"/>
</dbReference>
<dbReference type="Gene3D" id="1.20.1740.10">
    <property type="entry name" value="Amino acid/polyamine transporter I"/>
    <property type="match status" value="1"/>
</dbReference>
<dbReference type="PIRSF" id="PIRSF006060">
    <property type="entry name" value="AA_transporter"/>
    <property type="match status" value="1"/>
</dbReference>
<sequence>MNKKKFDLMSIILLGINGVIGSGIFLLPGNAYKLFGAQSIWIYLLDTLLVLSLALCFAEVGGMFDKTGGDYIYAKEAYGEFIGFEVGIMKWAIFIIGWATMAVGFSTALGIFFPAAANGTAKNIISITILVGLGVINLFGIEIAKVLNDVITIGKLIPMILFIVIGMFFIKGSNFTQVHPVEMKNFAPTVILVFYAFTGFESLAVAAGDMENPKKNVPIAIITTILTSSIIYVLIQTVSVGNLGPALSGSATPVADSAKVFLGNFGKIIIALGTLISIGGINVATSFSTPRSGVALAEGGILPSFIASKNRFNQPYIAIIISVLIAVPLVLSGGFVQLAVMSVISKFGQYIPTSLSVIVFRRRNKLKSSFRVPFGYTLPIVAASLSLWMIYNSWIEDLGKPLVQNRVLVGLGGFIVGVPLYFIFKYLRKEENTKKFDEVSERS</sequence>
<comment type="subcellular location">
    <subcellularLocation>
        <location evidence="1">Cell membrane</location>
        <topology evidence="1">Multi-pass membrane protein</topology>
    </subcellularLocation>
</comment>
<protein>
    <submittedName>
        <fullName evidence="7">Amino acid transporter</fullName>
    </submittedName>
</protein>
<dbReference type="PATRIC" id="fig|86416.3.peg.1499"/>
<feature type="transmembrane region" description="Helical" evidence="6">
    <location>
        <begin position="40"/>
        <end position="58"/>
    </location>
</feature>
<feature type="transmembrane region" description="Helical" evidence="6">
    <location>
        <begin position="316"/>
        <end position="337"/>
    </location>
</feature>
<dbReference type="HOGENOM" id="CLU_007946_15_12_9"/>
<evidence type="ECO:0000256" key="5">
    <source>
        <dbReference type="ARBA" id="ARBA00023136"/>
    </source>
</evidence>
<evidence type="ECO:0000256" key="2">
    <source>
        <dbReference type="ARBA" id="ARBA00022475"/>
    </source>
</evidence>
<dbReference type="GO" id="GO:0022857">
    <property type="term" value="F:transmembrane transporter activity"/>
    <property type="evidence" value="ECO:0007669"/>
    <property type="project" value="InterPro"/>
</dbReference>
<dbReference type="AlphaFoldDB" id="R4K9Z3"/>
<feature type="transmembrane region" description="Helical" evidence="6">
    <location>
        <begin position="156"/>
        <end position="174"/>
    </location>
</feature>
<evidence type="ECO:0000256" key="3">
    <source>
        <dbReference type="ARBA" id="ARBA00022692"/>
    </source>
</evidence>
<feature type="transmembrane region" description="Helical" evidence="6">
    <location>
        <begin position="7"/>
        <end position="28"/>
    </location>
</feature>
<keyword evidence="5 6" id="KW-0472">Membrane</keyword>
<reference evidence="7 8" key="1">
    <citation type="submission" date="2012-01" db="EMBL/GenBank/DDBJ databases">
        <title>Complete sequence of chromosome of Clostridium pasteurianum BC1.</title>
        <authorList>
            <consortium name="US DOE Joint Genome Institute"/>
            <person name="Lucas S."/>
            <person name="Han J."/>
            <person name="Lapidus A."/>
            <person name="Cheng J.-F."/>
            <person name="Goodwin L."/>
            <person name="Pitluck S."/>
            <person name="Peters L."/>
            <person name="Mikhailova N."/>
            <person name="Teshima H."/>
            <person name="Detter J.C."/>
            <person name="Han C."/>
            <person name="Tapia R."/>
            <person name="Land M."/>
            <person name="Hauser L."/>
            <person name="Kyrpides N."/>
            <person name="Ivanova N."/>
            <person name="Pagani I."/>
            <person name="Dunn J."/>
            <person name="Taghavi S."/>
            <person name="Francis A."/>
            <person name="van der Lelie D."/>
            <person name="Woyke T."/>
        </authorList>
    </citation>
    <scope>NUCLEOTIDE SEQUENCE [LARGE SCALE GENOMIC DNA]</scope>
    <source>
        <strain evidence="7 8">BC1</strain>
    </source>
</reference>
<keyword evidence="2" id="KW-1003">Cell membrane</keyword>
<evidence type="ECO:0000313" key="7">
    <source>
        <dbReference type="EMBL" id="AGK96465.1"/>
    </source>
</evidence>
<dbReference type="KEGG" id="cpas:Clopa_1523"/>
<feature type="transmembrane region" description="Helical" evidence="6">
    <location>
        <begin position="91"/>
        <end position="112"/>
    </location>
</feature>
<dbReference type="Pfam" id="PF13520">
    <property type="entry name" value="AA_permease_2"/>
    <property type="match status" value="1"/>
</dbReference>
<feature type="transmembrane region" description="Helical" evidence="6">
    <location>
        <begin position="219"/>
        <end position="241"/>
    </location>
</feature>
<keyword evidence="4 6" id="KW-1133">Transmembrane helix</keyword>
<evidence type="ECO:0000256" key="1">
    <source>
        <dbReference type="ARBA" id="ARBA00004651"/>
    </source>
</evidence>
<feature type="transmembrane region" description="Helical" evidence="6">
    <location>
        <begin position="124"/>
        <end position="144"/>
    </location>
</feature>
<accession>R4K9Z3</accession>
<proteinExistence type="predicted"/>
<gene>
    <name evidence="7" type="ORF">Clopa_1523</name>
</gene>
<evidence type="ECO:0000313" key="8">
    <source>
        <dbReference type="Proteomes" id="UP000013523"/>
    </source>
</evidence>
<feature type="transmembrane region" description="Helical" evidence="6">
    <location>
        <begin position="403"/>
        <end position="424"/>
    </location>
</feature>
<dbReference type="eggNOG" id="COG0531">
    <property type="taxonomic scope" value="Bacteria"/>
</dbReference>
<evidence type="ECO:0000256" key="6">
    <source>
        <dbReference type="SAM" id="Phobius"/>
    </source>
</evidence>
<keyword evidence="8" id="KW-1185">Reference proteome</keyword>
<dbReference type="RefSeq" id="WP_015614786.1">
    <property type="nucleotide sequence ID" value="NC_021182.1"/>
</dbReference>
<name>R4K9Z3_CLOPA</name>
<feature type="transmembrane region" description="Helical" evidence="6">
    <location>
        <begin position="372"/>
        <end position="391"/>
    </location>
</feature>
<dbReference type="STRING" id="86416.Clopa_1523"/>
<dbReference type="InterPro" id="IPR050367">
    <property type="entry name" value="APC_superfamily"/>
</dbReference>
<organism evidence="7 8">
    <name type="scientific">Clostridium pasteurianum BC1</name>
    <dbReference type="NCBI Taxonomy" id="86416"/>
    <lineage>
        <taxon>Bacteria</taxon>
        <taxon>Bacillati</taxon>
        <taxon>Bacillota</taxon>
        <taxon>Clostridia</taxon>
        <taxon>Eubacteriales</taxon>
        <taxon>Clostridiaceae</taxon>
        <taxon>Clostridium</taxon>
    </lineage>
</organism>
<evidence type="ECO:0000256" key="4">
    <source>
        <dbReference type="ARBA" id="ARBA00022989"/>
    </source>
</evidence>
<feature type="transmembrane region" description="Helical" evidence="6">
    <location>
        <begin position="261"/>
        <end position="284"/>
    </location>
</feature>